<dbReference type="AlphaFoldDB" id="A0A2H3D8D7"/>
<organism evidence="2 3">
    <name type="scientific">Armillaria gallica</name>
    <name type="common">Bulbous honey fungus</name>
    <name type="synonym">Armillaria bulbosa</name>
    <dbReference type="NCBI Taxonomy" id="47427"/>
    <lineage>
        <taxon>Eukaryota</taxon>
        <taxon>Fungi</taxon>
        <taxon>Dikarya</taxon>
        <taxon>Basidiomycota</taxon>
        <taxon>Agaricomycotina</taxon>
        <taxon>Agaricomycetes</taxon>
        <taxon>Agaricomycetidae</taxon>
        <taxon>Agaricales</taxon>
        <taxon>Marasmiineae</taxon>
        <taxon>Physalacriaceae</taxon>
        <taxon>Armillaria</taxon>
    </lineage>
</organism>
<evidence type="ECO:0000313" key="3">
    <source>
        <dbReference type="Proteomes" id="UP000217790"/>
    </source>
</evidence>
<evidence type="ECO:0000256" key="1">
    <source>
        <dbReference type="SAM" id="Phobius"/>
    </source>
</evidence>
<gene>
    <name evidence="2" type="ORF">ARMGADRAFT_1085850</name>
</gene>
<keyword evidence="3" id="KW-1185">Reference proteome</keyword>
<protein>
    <submittedName>
        <fullName evidence="2">Uncharacterized protein</fullName>
    </submittedName>
</protein>
<sequence>MLLFESIVFLTTIFYGVRGVKATVILAQVRQNFGPKPIMGLLLRDSVFYFLIVVCCVPIQAIVNTGLGLSLMSVTITRMLLRLCKRAKEGLTMPRTQDMELESFRVTNPIEEVSIASDAGIGLSRRDAARDMIRRVEIDLELNSPTTRIDIGTIHETKACDTPCSAPSPPTSAPVLDPRGKQSYNTIYILPDVSFGLDCMSWLRIIRDP</sequence>
<name>A0A2H3D8D7_ARMGA</name>
<reference evidence="3" key="1">
    <citation type="journal article" date="2017" name="Nat. Ecol. Evol.">
        <title>Genome expansion and lineage-specific genetic innovations in the forest pathogenic fungi Armillaria.</title>
        <authorList>
            <person name="Sipos G."/>
            <person name="Prasanna A.N."/>
            <person name="Walter M.C."/>
            <person name="O'Connor E."/>
            <person name="Balint B."/>
            <person name="Krizsan K."/>
            <person name="Kiss B."/>
            <person name="Hess J."/>
            <person name="Varga T."/>
            <person name="Slot J."/>
            <person name="Riley R."/>
            <person name="Boka B."/>
            <person name="Rigling D."/>
            <person name="Barry K."/>
            <person name="Lee J."/>
            <person name="Mihaltcheva S."/>
            <person name="LaButti K."/>
            <person name="Lipzen A."/>
            <person name="Waldron R."/>
            <person name="Moloney N.M."/>
            <person name="Sperisen C."/>
            <person name="Kredics L."/>
            <person name="Vagvoelgyi C."/>
            <person name="Patrignani A."/>
            <person name="Fitzpatrick D."/>
            <person name="Nagy I."/>
            <person name="Doyle S."/>
            <person name="Anderson J.B."/>
            <person name="Grigoriev I.V."/>
            <person name="Gueldener U."/>
            <person name="Muensterkoetter M."/>
            <person name="Nagy L.G."/>
        </authorList>
    </citation>
    <scope>NUCLEOTIDE SEQUENCE [LARGE SCALE GENOMIC DNA]</scope>
    <source>
        <strain evidence="3">Ar21-2</strain>
    </source>
</reference>
<keyword evidence="1" id="KW-1133">Transmembrane helix</keyword>
<keyword evidence="1" id="KW-0472">Membrane</keyword>
<proteinExistence type="predicted"/>
<dbReference type="EMBL" id="KZ293680">
    <property type="protein sequence ID" value="PBK87088.1"/>
    <property type="molecule type" value="Genomic_DNA"/>
</dbReference>
<evidence type="ECO:0000313" key="2">
    <source>
        <dbReference type="EMBL" id="PBK87088.1"/>
    </source>
</evidence>
<feature type="transmembrane region" description="Helical" evidence="1">
    <location>
        <begin position="7"/>
        <end position="27"/>
    </location>
</feature>
<accession>A0A2H3D8D7</accession>
<keyword evidence="1" id="KW-0812">Transmembrane</keyword>
<feature type="transmembrane region" description="Helical" evidence="1">
    <location>
        <begin position="47"/>
        <end position="76"/>
    </location>
</feature>
<dbReference type="InParanoid" id="A0A2H3D8D7"/>
<dbReference type="Proteomes" id="UP000217790">
    <property type="component" value="Unassembled WGS sequence"/>
</dbReference>